<protein>
    <submittedName>
        <fullName evidence="1">Homoserine O-succinyltransferase</fullName>
        <ecNumber evidence="1">2.3.1.46</ecNumber>
    </submittedName>
</protein>
<evidence type="ECO:0000313" key="1">
    <source>
        <dbReference type="EMBL" id="QJC55279.1"/>
    </source>
</evidence>
<accession>A0A6H2H5Z2</accession>
<keyword evidence="2" id="KW-1185">Reference proteome</keyword>
<name>A0A6H2H5Z2_9BURK</name>
<evidence type="ECO:0000313" key="2">
    <source>
        <dbReference type="Proteomes" id="UP000502041"/>
    </source>
</evidence>
<dbReference type="KEGG" id="pvac:HC248_00557"/>
<dbReference type="GO" id="GO:0008899">
    <property type="term" value="F:homoserine O-succinyltransferase activity"/>
    <property type="evidence" value="ECO:0007669"/>
    <property type="project" value="UniProtKB-EC"/>
</dbReference>
<dbReference type="Proteomes" id="UP000502041">
    <property type="component" value="Chromosome"/>
</dbReference>
<proteinExistence type="predicted"/>
<organism evidence="1 2">
    <name type="scientific">Polaromonas vacuolata</name>
    <dbReference type="NCBI Taxonomy" id="37448"/>
    <lineage>
        <taxon>Bacteria</taxon>
        <taxon>Pseudomonadati</taxon>
        <taxon>Pseudomonadota</taxon>
        <taxon>Betaproteobacteria</taxon>
        <taxon>Burkholderiales</taxon>
        <taxon>Comamonadaceae</taxon>
        <taxon>Polaromonas</taxon>
    </lineage>
</organism>
<sequence>MAALKKPALAGQSLASLPPTDRPSPDFLLGCDFSSSPTRSKPIVLALGQQSQGRVQLQKLEFLPSLQSFEDWLGLPQHWLGAFDLPFGLPRELVLNLGWPSVWVELIKHYESLSREEIRNAFAGFCDARPVGGKFAHRATDIPAGSSPSMKWVNPPVAFMLHAGVPRLVKMGVHLPGLKDGDLQRVALEGYPGLLARELIGRRSYKSDDKAKQTPDRLIARKDLITALEYGQSRLALRLKLTHAQRDSLVDDAKGDSLDAVLCLMQAAWAERQHRQGAKCFGLPADVDSLEGWVITA</sequence>
<keyword evidence="1" id="KW-0012">Acyltransferase</keyword>
<keyword evidence="1" id="KW-0808">Transferase</keyword>
<dbReference type="EMBL" id="CP051461">
    <property type="protein sequence ID" value="QJC55279.1"/>
    <property type="molecule type" value="Genomic_DNA"/>
</dbReference>
<reference evidence="1 2" key="1">
    <citation type="submission" date="2020-04" db="EMBL/GenBank/DDBJ databases">
        <title>Complete genome of a Psychrophilic, Marine, Gas Vacuolate Bacterium Polaromonas vacuolata KCTC 22033T.</title>
        <authorList>
            <person name="Hwang K."/>
            <person name="Kim K.M."/>
        </authorList>
    </citation>
    <scope>NUCLEOTIDE SEQUENCE [LARGE SCALE GENOMIC DNA]</scope>
    <source>
        <strain evidence="1 2">KCTC 22033</strain>
    </source>
</reference>
<dbReference type="EC" id="2.3.1.46" evidence="1"/>
<gene>
    <name evidence="1" type="primary">metAS</name>
    <name evidence="1" type="ORF">HC248_00557</name>
</gene>
<dbReference type="AlphaFoldDB" id="A0A6H2H5Z2"/>